<keyword evidence="5 12" id="KW-0732">Signal</keyword>
<evidence type="ECO:0000256" key="10">
    <source>
        <dbReference type="PROSITE-ProRule" id="PRU01360"/>
    </source>
</evidence>
<dbReference type="GO" id="GO:0009279">
    <property type="term" value="C:cell outer membrane"/>
    <property type="evidence" value="ECO:0007669"/>
    <property type="project" value="UniProtKB-SubCell"/>
</dbReference>
<dbReference type="SUPFAM" id="SSF56935">
    <property type="entry name" value="Porins"/>
    <property type="match status" value="1"/>
</dbReference>
<gene>
    <name evidence="15" type="ORF">AAV99_05895</name>
</gene>
<keyword evidence="8 15" id="KW-0675">Receptor</keyword>
<evidence type="ECO:0000256" key="12">
    <source>
        <dbReference type="SAM" id="SignalP"/>
    </source>
</evidence>
<evidence type="ECO:0000256" key="3">
    <source>
        <dbReference type="ARBA" id="ARBA00022452"/>
    </source>
</evidence>
<comment type="similarity">
    <text evidence="10 11">Belongs to the TonB-dependent receptor family.</text>
</comment>
<comment type="subcellular location">
    <subcellularLocation>
        <location evidence="1 10">Cell outer membrane</location>
        <topology evidence="1 10">Multi-pass membrane protein</topology>
    </subcellularLocation>
</comment>
<comment type="caution">
    <text evidence="15">The sequence shown here is derived from an EMBL/GenBank/DDBJ whole genome shotgun (WGS) entry which is preliminary data.</text>
</comment>
<dbReference type="GO" id="GO:0044718">
    <property type="term" value="P:siderophore transmembrane transport"/>
    <property type="evidence" value="ECO:0007669"/>
    <property type="project" value="TreeGrafter"/>
</dbReference>
<feature type="chain" id="PRO_5002589586" evidence="12">
    <location>
        <begin position="21"/>
        <end position="663"/>
    </location>
</feature>
<dbReference type="InterPro" id="IPR036942">
    <property type="entry name" value="Beta-barrel_TonB_sf"/>
</dbReference>
<keyword evidence="7 10" id="KW-0472">Membrane</keyword>
<protein>
    <submittedName>
        <fullName evidence="15">TonB-dependent receptor</fullName>
    </submittedName>
</protein>
<dbReference type="GO" id="GO:0015344">
    <property type="term" value="F:siderophore uptake transmembrane transporter activity"/>
    <property type="evidence" value="ECO:0007669"/>
    <property type="project" value="TreeGrafter"/>
</dbReference>
<dbReference type="PANTHER" id="PTHR30069:SF29">
    <property type="entry name" value="HEMOGLOBIN AND HEMOGLOBIN-HAPTOGLOBIN-BINDING PROTEIN 1-RELATED"/>
    <property type="match status" value="1"/>
</dbReference>
<evidence type="ECO:0000313" key="15">
    <source>
        <dbReference type="EMBL" id="KLI65006.1"/>
    </source>
</evidence>
<accession>A0A0H0XSM6</accession>
<dbReference type="InterPro" id="IPR037066">
    <property type="entry name" value="Plug_dom_sf"/>
</dbReference>
<keyword evidence="3 10" id="KW-1134">Transmembrane beta strand</keyword>
<name>A0A0H0XSM6_9SPHN</name>
<evidence type="ECO:0000256" key="4">
    <source>
        <dbReference type="ARBA" id="ARBA00022692"/>
    </source>
</evidence>
<dbReference type="PANTHER" id="PTHR30069">
    <property type="entry name" value="TONB-DEPENDENT OUTER MEMBRANE RECEPTOR"/>
    <property type="match status" value="1"/>
</dbReference>
<dbReference type="InterPro" id="IPR000531">
    <property type="entry name" value="Beta-barrel_TonB"/>
</dbReference>
<dbReference type="InterPro" id="IPR012910">
    <property type="entry name" value="Plug_dom"/>
</dbReference>
<feature type="signal peptide" evidence="12">
    <location>
        <begin position="1"/>
        <end position="20"/>
    </location>
</feature>
<keyword evidence="16" id="KW-1185">Reference proteome</keyword>
<feature type="domain" description="TonB-dependent receptor-like beta-barrel" evidence="13">
    <location>
        <begin position="242"/>
        <end position="633"/>
    </location>
</feature>
<dbReference type="OrthoDB" id="7374174at2"/>
<dbReference type="RefSeq" id="WP_047092877.1">
    <property type="nucleotide sequence ID" value="NZ_LBHU01000001.1"/>
</dbReference>
<evidence type="ECO:0000256" key="5">
    <source>
        <dbReference type="ARBA" id="ARBA00022729"/>
    </source>
</evidence>
<organism evidence="15 16">
    <name type="scientific">Aurantiacibacter marinus</name>
    <dbReference type="NCBI Taxonomy" id="874156"/>
    <lineage>
        <taxon>Bacteria</taxon>
        <taxon>Pseudomonadati</taxon>
        <taxon>Pseudomonadota</taxon>
        <taxon>Alphaproteobacteria</taxon>
        <taxon>Sphingomonadales</taxon>
        <taxon>Erythrobacteraceae</taxon>
        <taxon>Aurantiacibacter</taxon>
    </lineage>
</organism>
<evidence type="ECO:0000256" key="2">
    <source>
        <dbReference type="ARBA" id="ARBA00022448"/>
    </source>
</evidence>
<evidence type="ECO:0000256" key="8">
    <source>
        <dbReference type="ARBA" id="ARBA00023170"/>
    </source>
</evidence>
<sequence>MKTPLFASIALSFAATPVFAQVADEPDEQPSDFTIIVLGEGLPDTPAAPAYSTVEIDRISITSSGSGRLDDVLRNVAGFQQFRRSDSRSSNPTAQGVTLRALGGNATTRALVTLDGVPLTDPFFGHVPFNAVSPDRLGSISVTRGGGSGPFGAGALAGTIALNSADARTLGLLNASALVNDRGETELSASIAPEIGDGYAIVSGRWDRGQGFFTTPLDQRVSATARAQFESWSVSGRLVQPVGDGLELQLRGLAYDDARTLRLDGQDSTTEGQDISARLVSRGPWQVDVLGYALWRNFTNVVISSSSFNPVLDQRDTPSTGLGGKIELRPPVGDAHTLRIGVDFRQSEGNLEEVNTFSGLRLAGGVNSMFGLFAEDDLELGDIVLTGGVRLDRSSIRDGYFETVAAGRTLYPDRSDWYFSWRAGALLEASDTIRLRATAYTGLRQPTLNELYRPFQIFPVTFLANAELELERLEGYEVGVDWLPAPGAKLSLTAFDNEVENAVANVTIGTNLSQRRNLDAIEARGIEASAQYAAGSLSFKGSLAITDAEVRGTGFAAPLDGLQPAQTPDWAASFTASWQPVSGALFSATLRHTGKQFEDDRQSDILPAATTVDLFAQYPLIEKLSAVGRVENLLDERIVTLNRGGTLDLGVPQTFWIGLRYGF</sequence>
<evidence type="ECO:0000256" key="1">
    <source>
        <dbReference type="ARBA" id="ARBA00004571"/>
    </source>
</evidence>
<dbReference type="STRING" id="874156.GCA_001021555_00093"/>
<dbReference type="Pfam" id="PF00593">
    <property type="entry name" value="TonB_dep_Rec_b-barrel"/>
    <property type="match status" value="1"/>
</dbReference>
<keyword evidence="2 10" id="KW-0813">Transport</keyword>
<dbReference type="Proteomes" id="UP000053455">
    <property type="component" value="Unassembled WGS sequence"/>
</dbReference>
<reference evidence="15 16" key="1">
    <citation type="submission" date="2015-04" db="EMBL/GenBank/DDBJ databases">
        <title>The draft genome sequence of Erythrobacter marinus HWDM-33.</title>
        <authorList>
            <person name="Zhuang L."/>
            <person name="Liu Y."/>
            <person name="Shao Z."/>
        </authorList>
    </citation>
    <scope>NUCLEOTIDE SEQUENCE [LARGE SCALE GENOMIC DNA]</scope>
    <source>
        <strain evidence="15 16">HWDM-33</strain>
    </source>
</reference>
<dbReference type="Gene3D" id="2.40.170.20">
    <property type="entry name" value="TonB-dependent receptor, beta-barrel domain"/>
    <property type="match status" value="1"/>
</dbReference>
<dbReference type="Gene3D" id="2.170.130.10">
    <property type="entry name" value="TonB-dependent receptor, plug domain"/>
    <property type="match status" value="1"/>
</dbReference>
<evidence type="ECO:0000256" key="9">
    <source>
        <dbReference type="ARBA" id="ARBA00023237"/>
    </source>
</evidence>
<dbReference type="PATRIC" id="fig|874156.12.peg.1221"/>
<dbReference type="PROSITE" id="PS52016">
    <property type="entry name" value="TONB_DEPENDENT_REC_3"/>
    <property type="match status" value="1"/>
</dbReference>
<keyword evidence="9 10" id="KW-0998">Cell outer membrane</keyword>
<evidence type="ECO:0000256" key="11">
    <source>
        <dbReference type="RuleBase" id="RU003357"/>
    </source>
</evidence>
<keyword evidence="6 11" id="KW-0798">TonB box</keyword>
<dbReference type="InterPro" id="IPR039426">
    <property type="entry name" value="TonB-dep_rcpt-like"/>
</dbReference>
<dbReference type="EMBL" id="LBHU01000001">
    <property type="protein sequence ID" value="KLI65006.1"/>
    <property type="molecule type" value="Genomic_DNA"/>
</dbReference>
<evidence type="ECO:0000313" key="16">
    <source>
        <dbReference type="Proteomes" id="UP000053455"/>
    </source>
</evidence>
<proteinExistence type="inferred from homology"/>
<feature type="domain" description="TonB-dependent receptor plug" evidence="14">
    <location>
        <begin position="52"/>
        <end position="159"/>
    </location>
</feature>
<evidence type="ECO:0000256" key="7">
    <source>
        <dbReference type="ARBA" id="ARBA00023136"/>
    </source>
</evidence>
<dbReference type="Pfam" id="PF07715">
    <property type="entry name" value="Plug"/>
    <property type="match status" value="1"/>
</dbReference>
<dbReference type="AlphaFoldDB" id="A0A0H0XSM6"/>
<evidence type="ECO:0000259" key="14">
    <source>
        <dbReference type="Pfam" id="PF07715"/>
    </source>
</evidence>
<keyword evidence="4 10" id="KW-0812">Transmembrane</keyword>
<evidence type="ECO:0000259" key="13">
    <source>
        <dbReference type="Pfam" id="PF00593"/>
    </source>
</evidence>
<evidence type="ECO:0000256" key="6">
    <source>
        <dbReference type="ARBA" id="ARBA00023077"/>
    </source>
</evidence>